<feature type="region of interest" description="Disordered" evidence="10">
    <location>
        <begin position="245"/>
        <end position="281"/>
    </location>
</feature>
<evidence type="ECO:0000256" key="7">
    <source>
        <dbReference type="ARBA" id="ARBA00029771"/>
    </source>
</evidence>
<dbReference type="SMART" id="SM00458">
    <property type="entry name" value="RICIN"/>
    <property type="match status" value="1"/>
</dbReference>
<name>A0A1M6E2E1_PSEXY</name>
<keyword evidence="4" id="KW-0378">Hydrolase</keyword>
<dbReference type="RefSeq" id="WP_083572411.1">
    <property type="nucleotide sequence ID" value="NZ_FQYQ01000005.1"/>
</dbReference>
<evidence type="ECO:0000256" key="6">
    <source>
        <dbReference type="ARBA" id="ARBA00029722"/>
    </source>
</evidence>
<feature type="active site" description="Proton donor" evidence="9">
    <location>
        <position position="137"/>
    </location>
</feature>
<dbReference type="InterPro" id="IPR000757">
    <property type="entry name" value="Beta-glucanase-like"/>
</dbReference>
<feature type="active site" description="Nucleophile" evidence="9">
    <location>
        <position position="133"/>
    </location>
</feature>
<feature type="domain" description="GH16" evidence="12">
    <location>
        <begin position="28"/>
        <end position="229"/>
    </location>
</feature>
<dbReference type="PROSITE" id="PS51762">
    <property type="entry name" value="GH16_2"/>
    <property type="match status" value="1"/>
</dbReference>
<evidence type="ECO:0000256" key="5">
    <source>
        <dbReference type="ARBA" id="ARBA00023295"/>
    </source>
</evidence>
<evidence type="ECO:0000256" key="9">
    <source>
        <dbReference type="PIRSR" id="PIRSR608264-1"/>
    </source>
</evidence>
<evidence type="ECO:0000259" key="12">
    <source>
        <dbReference type="PROSITE" id="PS51762"/>
    </source>
</evidence>
<accession>A0A1M6E2E1</accession>
<dbReference type="PRINTS" id="PR00737">
    <property type="entry name" value="GLHYDRLASE16"/>
</dbReference>
<dbReference type="PANTHER" id="PTHR31062">
    <property type="entry name" value="XYLOGLUCAN ENDOTRANSGLUCOSYLASE/HYDROLASE PROTEIN 8-RELATED"/>
    <property type="match status" value="1"/>
</dbReference>
<evidence type="ECO:0000256" key="10">
    <source>
        <dbReference type="SAM" id="MobiDB-lite"/>
    </source>
</evidence>
<dbReference type="PROSITE" id="PS50231">
    <property type="entry name" value="RICIN_B_LECTIN"/>
    <property type="match status" value="1"/>
</dbReference>
<dbReference type="SUPFAM" id="SSF50370">
    <property type="entry name" value="Ricin B-like lectins"/>
    <property type="match status" value="1"/>
</dbReference>
<feature type="chain" id="PRO_5012319303" description="Beta-glucanase" evidence="11">
    <location>
        <begin position="29"/>
        <end position="425"/>
    </location>
</feature>
<comment type="catalytic activity">
    <reaction evidence="1">
        <text>Hydrolysis of (1-&gt;4)-beta-D-glucosidic linkages in beta-D-glucans containing (1-&gt;3)- and (1-&gt;4)-bonds.</text>
        <dbReference type="EC" id="3.2.1.73"/>
    </reaction>
</comment>
<evidence type="ECO:0000256" key="1">
    <source>
        <dbReference type="ARBA" id="ARBA00000481"/>
    </source>
</evidence>
<protein>
    <recommendedName>
        <fullName evidence="3">Beta-glucanase</fullName>
        <ecNumber evidence="2">3.2.1.73</ecNumber>
    </recommendedName>
    <alternativeName>
        <fullName evidence="8">1,3-1,4-beta-D-glucan 4-glucanohydrolase</fullName>
    </alternativeName>
    <alternativeName>
        <fullName evidence="7">Endo-beta-1,3-1,4 glucanase</fullName>
    </alternativeName>
    <alternativeName>
        <fullName evidence="6">Lichenase</fullName>
    </alternativeName>
</protein>
<dbReference type="EMBL" id="FQYQ01000005">
    <property type="protein sequence ID" value="SHI79559.1"/>
    <property type="molecule type" value="Genomic_DNA"/>
</dbReference>
<dbReference type="Proteomes" id="UP000184185">
    <property type="component" value="Unassembled WGS sequence"/>
</dbReference>
<keyword evidence="5" id="KW-0326">Glycosidase</keyword>
<dbReference type="InterPro" id="IPR035992">
    <property type="entry name" value="Ricin_B-like_lectins"/>
</dbReference>
<dbReference type="InterPro" id="IPR013320">
    <property type="entry name" value="ConA-like_dom_sf"/>
</dbReference>
<dbReference type="InterPro" id="IPR000772">
    <property type="entry name" value="Ricin_B_lectin"/>
</dbReference>
<evidence type="ECO:0000256" key="11">
    <source>
        <dbReference type="SAM" id="SignalP"/>
    </source>
</evidence>
<dbReference type="InterPro" id="IPR044791">
    <property type="entry name" value="Beta-glucanase/XTH"/>
</dbReference>
<dbReference type="Gene3D" id="2.80.10.50">
    <property type="match status" value="2"/>
</dbReference>
<feature type="signal peptide" evidence="11">
    <location>
        <begin position="1"/>
        <end position="28"/>
    </location>
</feature>
<dbReference type="InterPro" id="IPR008264">
    <property type="entry name" value="Beta_glucanase"/>
</dbReference>
<evidence type="ECO:0000256" key="3">
    <source>
        <dbReference type="ARBA" id="ARBA00014569"/>
    </source>
</evidence>
<dbReference type="Gene3D" id="2.60.120.200">
    <property type="match status" value="1"/>
</dbReference>
<sequence>MKRKLMSLVLGTVLTVSGLLMNVSMANAASAWNGTHEGMAFDYHDSNQFEMSSWSNGGMFNCTWSPNNVAFQNGQMKLTIDRNGSGYTGGEYRTKKYYGYGLYQVNMKPIKNSGVVSSFFTYTGESDGTKWDEIDIEFLGYDTTKVQFNYYTNGQGNHEYLYNLGFDASQSFHTYGFDWNQGSITWYVDGKAVYTATSNIPDTPGKIMMNVWPGTGVDNWLRPYDGRTGISAYYDWASWDAHDNSSSNSGYGNSGNNGGSQAQPAPSWQPSQPAPSQSSSAMFDSSKAYKIINYGSSQSLDVQGNRRDNGTNILQYPFRGNANQKWYFQKEGDYYVIKSASTGKALTVQDSANWDGANVHQWDYYGSNSQKWEIYPSANNTYKIINHNSGKCLNISYGSNDANANVEQYKDCGSNYEMWWIDVAN</sequence>
<evidence type="ECO:0000256" key="2">
    <source>
        <dbReference type="ARBA" id="ARBA00012690"/>
    </source>
</evidence>
<dbReference type="OrthoDB" id="9809583at2"/>
<dbReference type="Pfam" id="PF00722">
    <property type="entry name" value="Glyco_hydro_16"/>
    <property type="match status" value="1"/>
</dbReference>
<reference evidence="13 14" key="1">
    <citation type="submission" date="2016-11" db="EMBL/GenBank/DDBJ databases">
        <authorList>
            <person name="Jaros S."/>
            <person name="Januszkiewicz K."/>
            <person name="Wedrychowicz H."/>
        </authorList>
    </citation>
    <scope>NUCLEOTIDE SEQUENCE [LARGE SCALE GENOMIC DNA]</scope>
    <source>
        <strain evidence="13 14">DSM 14809</strain>
    </source>
</reference>
<dbReference type="GO" id="GO:0042972">
    <property type="term" value="F:licheninase activity"/>
    <property type="evidence" value="ECO:0007669"/>
    <property type="project" value="UniProtKB-EC"/>
</dbReference>
<dbReference type="GO" id="GO:0005975">
    <property type="term" value="P:carbohydrate metabolic process"/>
    <property type="evidence" value="ECO:0007669"/>
    <property type="project" value="InterPro"/>
</dbReference>
<keyword evidence="11" id="KW-0732">Signal</keyword>
<dbReference type="AlphaFoldDB" id="A0A1M6E2E1"/>
<keyword evidence="14" id="KW-1185">Reference proteome</keyword>
<evidence type="ECO:0000256" key="8">
    <source>
        <dbReference type="ARBA" id="ARBA00031665"/>
    </source>
</evidence>
<dbReference type="CDD" id="cd00161">
    <property type="entry name" value="beta-trefoil_Ricin-like"/>
    <property type="match status" value="1"/>
</dbReference>
<evidence type="ECO:0000313" key="13">
    <source>
        <dbReference type="EMBL" id="SHI79559.1"/>
    </source>
</evidence>
<evidence type="ECO:0000313" key="14">
    <source>
        <dbReference type="Proteomes" id="UP000184185"/>
    </source>
</evidence>
<dbReference type="EC" id="3.2.1.73" evidence="2"/>
<evidence type="ECO:0000256" key="4">
    <source>
        <dbReference type="ARBA" id="ARBA00022801"/>
    </source>
</evidence>
<dbReference type="SUPFAM" id="SSF49899">
    <property type="entry name" value="Concanavalin A-like lectins/glucanases"/>
    <property type="match status" value="1"/>
</dbReference>
<dbReference type="Pfam" id="PF14200">
    <property type="entry name" value="RicinB_lectin_2"/>
    <property type="match status" value="1"/>
</dbReference>
<dbReference type="NCBIfam" id="NF047856">
    <property type="entry name" value="BGlucanaseBglS"/>
    <property type="match status" value="1"/>
</dbReference>
<feature type="compositionally biased region" description="Low complexity" evidence="10">
    <location>
        <begin position="259"/>
        <end position="281"/>
    </location>
</feature>
<dbReference type="CDD" id="cd02175">
    <property type="entry name" value="GH16_lichenase"/>
    <property type="match status" value="1"/>
</dbReference>
<gene>
    <name evidence="13" type="ORF">SAMN02745725_01131</name>
</gene>
<organism evidence="13 14">
    <name type="scientific">Pseudobutyrivibrio xylanivorans DSM 14809</name>
    <dbReference type="NCBI Taxonomy" id="1123012"/>
    <lineage>
        <taxon>Bacteria</taxon>
        <taxon>Bacillati</taxon>
        <taxon>Bacillota</taxon>
        <taxon>Clostridia</taxon>
        <taxon>Lachnospirales</taxon>
        <taxon>Lachnospiraceae</taxon>
        <taxon>Pseudobutyrivibrio</taxon>
    </lineage>
</organism>
<proteinExistence type="predicted"/>